<dbReference type="EMBL" id="LUTY01002996">
    <property type="protein sequence ID" value="OAD18992.1"/>
    <property type="molecule type" value="Genomic_DNA"/>
</dbReference>
<sequence length="610" mass="68648">MYDLNVYPYMRKKYGHIRTWGTTAQGVYKVGDTVQYKFFVRDQSNERLVPAPREGYSLEVTDPMGKVAHEVENLSLSEFGAYHGEFTIPKNAPVGWYDFKLSAQFKNHARWYPLRVLVSDFTPSPFRVRTELNGELFHVGDKVTVNTAATLHAGGPYVNAQTRINATLSQQDLQPSHPQAKGFWFDVYLDEVNDQTVFSADDKKVDDKGQLQTSFTLSEDSKVLYGKLMVESAVRDDRGKQVANSSTARYVGRDRFVGLKETSWLLTARQEAKVLLLVVDEHGNPIADTDIDVNIERRITKASRVKGAGNAYLTHYEHQWVNAASCQAKSEVTASSCSFVPDKAGSYKITANIKDSKGRSHSTELRQWAVGKGYVMWETAPGHGLEIVPEQENYKVGETARYLVKNPYPGAQALITVERLGTIKSWVQSLENSMEIIEIPVEPDYVPGFFVSVTVMSPRVDKPIDKNQVDLGKPAFRMGYVQTDVKDPYKELVVDIKTDKPVYKPREQVTIDLQAQPRHADMRKQPIELAVTVLDESVFDLLAQGRAYFDPYKGFYSLSDLDMANFSMLMRLVGRIKFEKKGANAGGDGGAGLSMRSLFKYVSYWNPSIK</sequence>
<dbReference type="Pfam" id="PF01835">
    <property type="entry name" value="MG2"/>
    <property type="match status" value="1"/>
</dbReference>
<proteinExistence type="predicted"/>
<dbReference type="PANTHER" id="PTHR40094:SF1">
    <property type="entry name" value="UBIQUITIN DOMAIN-CONTAINING PROTEIN"/>
    <property type="match status" value="1"/>
</dbReference>
<dbReference type="InterPro" id="IPR011625">
    <property type="entry name" value="A2M_N_BRD"/>
</dbReference>
<dbReference type="Pfam" id="PF07703">
    <property type="entry name" value="A2M_BRD"/>
    <property type="match status" value="1"/>
</dbReference>
<protein>
    <submittedName>
        <fullName evidence="2">Alpha-2-macroglobulin domain-containing protein</fullName>
    </submittedName>
</protein>
<accession>A0A176RTA5</accession>
<feature type="non-terminal residue" evidence="2">
    <location>
        <position position="610"/>
    </location>
</feature>
<gene>
    <name evidence="2" type="ORF">THIOM_005397</name>
</gene>
<dbReference type="PATRIC" id="fig|1003181.4.peg.7169"/>
<comment type="caution">
    <text evidence="2">The sequence shown here is derived from an EMBL/GenBank/DDBJ whole genome shotgun (WGS) entry which is preliminary data.</text>
</comment>
<reference evidence="2 3" key="1">
    <citation type="submission" date="2016-05" db="EMBL/GenBank/DDBJ databases">
        <title>Single-cell genome of chain-forming Candidatus Thiomargarita nelsonii and comparison to other large sulfur-oxidizing bacteria.</title>
        <authorList>
            <person name="Winkel M."/>
            <person name="Salman V."/>
            <person name="Woyke T."/>
            <person name="Schulz-Vogt H."/>
            <person name="Richter M."/>
            <person name="Flood B."/>
            <person name="Bailey J."/>
            <person name="Amann R."/>
            <person name="Mussmann M."/>
        </authorList>
    </citation>
    <scope>NUCLEOTIDE SEQUENCE [LARGE SCALE GENOMIC DNA]</scope>
    <source>
        <strain evidence="2 3">THI036</strain>
    </source>
</reference>
<keyword evidence="3" id="KW-1185">Reference proteome</keyword>
<evidence type="ECO:0000313" key="3">
    <source>
        <dbReference type="Proteomes" id="UP000076962"/>
    </source>
</evidence>
<name>A0A176RTA5_9GAMM</name>
<evidence type="ECO:0000313" key="2">
    <source>
        <dbReference type="EMBL" id="OAD18992.1"/>
    </source>
</evidence>
<feature type="domain" description="Alpha-2-macroglobulin bait region" evidence="1">
    <location>
        <begin position="385"/>
        <end position="541"/>
    </location>
</feature>
<organism evidence="2 3">
    <name type="scientific">Candidatus Thiomargarita nelsonii</name>
    <dbReference type="NCBI Taxonomy" id="1003181"/>
    <lineage>
        <taxon>Bacteria</taxon>
        <taxon>Pseudomonadati</taxon>
        <taxon>Pseudomonadota</taxon>
        <taxon>Gammaproteobacteria</taxon>
        <taxon>Thiotrichales</taxon>
        <taxon>Thiotrichaceae</taxon>
        <taxon>Thiomargarita</taxon>
    </lineage>
</organism>
<dbReference type="Gene3D" id="2.60.40.1930">
    <property type="match status" value="1"/>
</dbReference>
<dbReference type="Proteomes" id="UP000076962">
    <property type="component" value="Unassembled WGS sequence"/>
</dbReference>
<evidence type="ECO:0000259" key="1">
    <source>
        <dbReference type="SMART" id="SM01359"/>
    </source>
</evidence>
<dbReference type="InterPro" id="IPR002890">
    <property type="entry name" value="MG2"/>
</dbReference>
<dbReference type="InterPro" id="IPR051802">
    <property type="entry name" value="YfhM-like"/>
</dbReference>
<dbReference type="AlphaFoldDB" id="A0A176RTA5"/>
<dbReference type="PANTHER" id="PTHR40094">
    <property type="entry name" value="ALPHA-2-MACROGLOBULIN HOMOLOG"/>
    <property type="match status" value="1"/>
</dbReference>
<dbReference type="GO" id="GO:0004866">
    <property type="term" value="F:endopeptidase inhibitor activity"/>
    <property type="evidence" value="ECO:0007669"/>
    <property type="project" value="InterPro"/>
</dbReference>
<dbReference type="SMART" id="SM01359">
    <property type="entry name" value="A2M_N_2"/>
    <property type="match status" value="1"/>
</dbReference>